<evidence type="ECO:0000313" key="1">
    <source>
        <dbReference type="EMBL" id="KAI3767306.1"/>
    </source>
</evidence>
<comment type="caution">
    <text evidence="1">The sequence shown here is derived from an EMBL/GenBank/DDBJ whole genome shotgun (WGS) entry which is preliminary data.</text>
</comment>
<reference evidence="2" key="1">
    <citation type="journal article" date="2022" name="Mol. Ecol. Resour.">
        <title>The genomes of chicory, endive, great burdock and yacon provide insights into Asteraceae palaeo-polyploidization history and plant inulin production.</title>
        <authorList>
            <person name="Fan W."/>
            <person name="Wang S."/>
            <person name="Wang H."/>
            <person name="Wang A."/>
            <person name="Jiang F."/>
            <person name="Liu H."/>
            <person name="Zhao H."/>
            <person name="Xu D."/>
            <person name="Zhang Y."/>
        </authorList>
    </citation>
    <scope>NUCLEOTIDE SEQUENCE [LARGE SCALE GENOMIC DNA]</scope>
    <source>
        <strain evidence="2">cv. Punajuju</strain>
    </source>
</reference>
<reference evidence="1 2" key="2">
    <citation type="journal article" date="2022" name="Mol. Ecol. Resour.">
        <title>The genomes of chicory, endive, great burdock and yacon provide insights into Asteraceae paleo-polyploidization history and plant inulin production.</title>
        <authorList>
            <person name="Fan W."/>
            <person name="Wang S."/>
            <person name="Wang H."/>
            <person name="Wang A."/>
            <person name="Jiang F."/>
            <person name="Liu H."/>
            <person name="Zhao H."/>
            <person name="Xu D."/>
            <person name="Zhang Y."/>
        </authorList>
    </citation>
    <scope>NUCLEOTIDE SEQUENCE [LARGE SCALE GENOMIC DNA]</scope>
    <source>
        <strain evidence="2">cv. Punajuju</strain>
        <tissue evidence="1">Leaves</tissue>
    </source>
</reference>
<accession>A0ACB9F9E3</accession>
<keyword evidence="2" id="KW-1185">Reference proteome</keyword>
<gene>
    <name evidence="1" type="ORF">L2E82_17401</name>
</gene>
<evidence type="ECO:0000313" key="2">
    <source>
        <dbReference type="Proteomes" id="UP001055811"/>
    </source>
</evidence>
<dbReference type="Proteomes" id="UP001055811">
    <property type="component" value="Linkage Group LG03"/>
</dbReference>
<dbReference type="EMBL" id="CM042011">
    <property type="protein sequence ID" value="KAI3767306.1"/>
    <property type="molecule type" value="Genomic_DNA"/>
</dbReference>
<protein>
    <submittedName>
        <fullName evidence="1">Uncharacterized protein</fullName>
    </submittedName>
</protein>
<proteinExistence type="predicted"/>
<organism evidence="1 2">
    <name type="scientific">Cichorium intybus</name>
    <name type="common">Chicory</name>
    <dbReference type="NCBI Taxonomy" id="13427"/>
    <lineage>
        <taxon>Eukaryota</taxon>
        <taxon>Viridiplantae</taxon>
        <taxon>Streptophyta</taxon>
        <taxon>Embryophyta</taxon>
        <taxon>Tracheophyta</taxon>
        <taxon>Spermatophyta</taxon>
        <taxon>Magnoliopsida</taxon>
        <taxon>eudicotyledons</taxon>
        <taxon>Gunneridae</taxon>
        <taxon>Pentapetalae</taxon>
        <taxon>asterids</taxon>
        <taxon>campanulids</taxon>
        <taxon>Asterales</taxon>
        <taxon>Asteraceae</taxon>
        <taxon>Cichorioideae</taxon>
        <taxon>Cichorieae</taxon>
        <taxon>Cichoriinae</taxon>
        <taxon>Cichorium</taxon>
    </lineage>
</organism>
<sequence>MTSEAMFGFLPSSLSLDRTLRSRLLSRSIFNLRLKAVLSLDRFSASGLLTASISSSNCIDFRSSLSIDFKLKLHRFPL</sequence>
<name>A0ACB9F9E3_CICIN</name>